<dbReference type="PANTHER" id="PTHR43196">
    <property type="entry name" value="SULFATE ADENYLYLTRANSFERASE SUBUNIT 2"/>
    <property type="match status" value="1"/>
</dbReference>
<dbReference type="GO" id="GO:0004781">
    <property type="term" value="F:sulfate adenylyltransferase (ATP) activity"/>
    <property type="evidence" value="ECO:0007669"/>
    <property type="project" value="UniProtKB-EC"/>
</dbReference>
<evidence type="ECO:0000256" key="2">
    <source>
        <dbReference type="ARBA" id="ARBA00012391"/>
    </source>
</evidence>
<dbReference type="InterPro" id="IPR011784">
    <property type="entry name" value="SO4_adenylTrfase_ssu"/>
</dbReference>
<keyword evidence="12" id="KW-1185">Reference proteome</keyword>
<dbReference type="GO" id="GO:0005524">
    <property type="term" value="F:ATP binding"/>
    <property type="evidence" value="ECO:0007669"/>
    <property type="project" value="UniProtKB-KW"/>
</dbReference>
<evidence type="ECO:0000313" key="11">
    <source>
        <dbReference type="EMBL" id="NJB68684.1"/>
    </source>
</evidence>
<dbReference type="InterPro" id="IPR014729">
    <property type="entry name" value="Rossmann-like_a/b/a_fold"/>
</dbReference>
<dbReference type="NCBIfam" id="NF003587">
    <property type="entry name" value="PRK05253.1"/>
    <property type="match status" value="1"/>
</dbReference>
<accession>A0A846QU54</accession>
<evidence type="ECO:0000313" key="12">
    <source>
        <dbReference type="Proteomes" id="UP000580856"/>
    </source>
</evidence>
<evidence type="ECO:0000256" key="1">
    <source>
        <dbReference type="ARBA" id="ARBA00008885"/>
    </source>
</evidence>
<dbReference type="EC" id="2.7.7.4" evidence="2"/>
<dbReference type="InterPro" id="IPR050128">
    <property type="entry name" value="Sulfate_adenylyltrnsfr_sub2"/>
</dbReference>
<evidence type="ECO:0000256" key="4">
    <source>
        <dbReference type="ARBA" id="ARBA00022679"/>
    </source>
</evidence>
<dbReference type="PANTHER" id="PTHR43196:SF1">
    <property type="entry name" value="SULFATE ADENYLYLTRANSFERASE SUBUNIT 2"/>
    <property type="match status" value="1"/>
</dbReference>
<keyword evidence="6" id="KW-0547">Nucleotide-binding</keyword>
<evidence type="ECO:0000256" key="3">
    <source>
        <dbReference type="ARBA" id="ARBA00022004"/>
    </source>
</evidence>
<evidence type="ECO:0000259" key="10">
    <source>
        <dbReference type="Pfam" id="PF01507"/>
    </source>
</evidence>
<comment type="caution">
    <text evidence="11">The sequence shown here is derived from an EMBL/GenBank/DDBJ whole genome shotgun (WGS) entry which is preliminary data.</text>
</comment>
<feature type="domain" description="Phosphoadenosine phosphosulphate reductase" evidence="10">
    <location>
        <begin position="26"/>
        <end position="219"/>
    </location>
</feature>
<reference evidence="11 12" key="1">
    <citation type="submission" date="2020-03" db="EMBL/GenBank/DDBJ databases">
        <title>Genomic Encyclopedia of Type Strains, Phase IV (KMG-IV): sequencing the most valuable type-strain genomes for metagenomic binning, comparative biology and taxonomic classification.</title>
        <authorList>
            <person name="Goeker M."/>
        </authorList>
    </citation>
    <scope>NUCLEOTIDE SEQUENCE [LARGE SCALE GENOMIC DNA]</scope>
    <source>
        <strain evidence="11 12">DSM 24233</strain>
    </source>
</reference>
<evidence type="ECO:0000256" key="7">
    <source>
        <dbReference type="ARBA" id="ARBA00022840"/>
    </source>
</evidence>
<dbReference type="AlphaFoldDB" id="A0A846QU54"/>
<gene>
    <name evidence="11" type="ORF">GGQ74_002357</name>
</gene>
<comment type="similarity">
    <text evidence="1">Belongs to the PAPS reductase family. CysD subfamily.</text>
</comment>
<protein>
    <recommendedName>
        <fullName evidence="3">Sulfate adenylyltransferase subunit 2</fullName>
        <ecNumber evidence="2">2.7.7.4</ecNumber>
    </recommendedName>
    <alternativeName>
        <fullName evidence="8">ATP-sulfurylase small subunit</fullName>
    </alternativeName>
    <alternativeName>
        <fullName evidence="9">Sulfate adenylate transferase</fullName>
    </alternativeName>
</protein>
<evidence type="ECO:0000256" key="9">
    <source>
        <dbReference type="ARBA" id="ARBA00031812"/>
    </source>
</evidence>
<organism evidence="11 12">
    <name type="scientific">Desulfobaculum xiamenense</name>
    <dbReference type="NCBI Taxonomy" id="995050"/>
    <lineage>
        <taxon>Bacteria</taxon>
        <taxon>Pseudomonadati</taxon>
        <taxon>Thermodesulfobacteriota</taxon>
        <taxon>Desulfovibrionia</taxon>
        <taxon>Desulfovibrionales</taxon>
        <taxon>Desulfovibrionaceae</taxon>
        <taxon>Desulfobaculum</taxon>
    </lineage>
</organism>
<evidence type="ECO:0000256" key="6">
    <source>
        <dbReference type="ARBA" id="ARBA00022741"/>
    </source>
</evidence>
<dbReference type="GO" id="GO:0000103">
    <property type="term" value="P:sulfate assimilation"/>
    <property type="evidence" value="ECO:0007669"/>
    <property type="project" value="InterPro"/>
</dbReference>
<dbReference type="RefSeq" id="WP_167941730.1">
    <property type="nucleotide sequence ID" value="NZ_JAATJA010000002.1"/>
</dbReference>
<evidence type="ECO:0000256" key="5">
    <source>
        <dbReference type="ARBA" id="ARBA00022695"/>
    </source>
</evidence>
<keyword evidence="4 11" id="KW-0808">Transferase</keyword>
<dbReference type="InterPro" id="IPR002500">
    <property type="entry name" value="PAPS_reduct_dom"/>
</dbReference>
<dbReference type="PIRSF" id="PIRSF002936">
    <property type="entry name" value="CysDAde_trans"/>
    <property type="match status" value="1"/>
</dbReference>
<dbReference type="Pfam" id="PF01507">
    <property type="entry name" value="PAPS_reduct"/>
    <property type="match status" value="1"/>
</dbReference>
<keyword evidence="5 11" id="KW-0548">Nucleotidyltransferase</keyword>
<dbReference type="Proteomes" id="UP000580856">
    <property type="component" value="Unassembled WGS sequence"/>
</dbReference>
<evidence type="ECO:0000256" key="8">
    <source>
        <dbReference type="ARBA" id="ARBA00030256"/>
    </source>
</evidence>
<keyword evidence="7" id="KW-0067">ATP-binding</keyword>
<sequence>MDRLTRLENDAVYIIREAYARTRATAVLWSMGKDSTVLLWLCMKAFLGRVPIPVIHIDTGYKFPQMYAYRDRWAAEWGLDVRVFACPEGTAVGPDHESKLECCTRRKTNVLRDALGSLGLESVLVGIRRDEHGIRAKERVFSPRGEDFRWDYMNQPAEMWDLYQSRDDAHHLRVHPLLGFTELDVWEYVRRENLELNELYFARNGRRYRSLGCMPCCSPVESDAATVDEIIAELSQSTVGERSGRAQDKEDAFTMQKLRSLGYL</sequence>
<name>A0A846QU54_9BACT</name>
<proteinExistence type="inferred from homology"/>
<dbReference type="SUPFAM" id="SSF52402">
    <property type="entry name" value="Adenine nucleotide alpha hydrolases-like"/>
    <property type="match status" value="1"/>
</dbReference>
<dbReference type="EMBL" id="JAATJA010000002">
    <property type="protein sequence ID" value="NJB68684.1"/>
    <property type="molecule type" value="Genomic_DNA"/>
</dbReference>
<dbReference type="Gene3D" id="3.40.50.620">
    <property type="entry name" value="HUPs"/>
    <property type="match status" value="1"/>
</dbReference>